<dbReference type="PANTHER" id="PTHR43476">
    <property type="entry name" value="3-(3-HYDROXY-PHENYL)PROPIONATE/3-HYDROXYCINNAMIC ACID HYDROXYLASE"/>
    <property type="match status" value="1"/>
</dbReference>
<dbReference type="OrthoDB" id="9791689at2"/>
<name>A0A366FHB9_9HYPH</name>
<dbReference type="NCBIfam" id="NF004829">
    <property type="entry name" value="PRK06183.1-3"/>
    <property type="match status" value="1"/>
</dbReference>
<dbReference type="GO" id="GO:0008688">
    <property type="term" value="F:3-(3-hydroxyphenyl)propionate hydroxylase activity"/>
    <property type="evidence" value="ECO:0007669"/>
    <property type="project" value="TreeGrafter"/>
</dbReference>
<organism evidence="4 5">
    <name type="scientific">Roseiarcus fermentans</name>
    <dbReference type="NCBI Taxonomy" id="1473586"/>
    <lineage>
        <taxon>Bacteria</taxon>
        <taxon>Pseudomonadati</taxon>
        <taxon>Pseudomonadota</taxon>
        <taxon>Alphaproteobacteria</taxon>
        <taxon>Hyphomicrobiales</taxon>
        <taxon>Roseiarcaceae</taxon>
        <taxon>Roseiarcus</taxon>
    </lineage>
</organism>
<dbReference type="AlphaFoldDB" id="A0A366FHB9"/>
<accession>A0A366FHB9</accession>
<dbReference type="InterPro" id="IPR002938">
    <property type="entry name" value="FAD-bd"/>
</dbReference>
<evidence type="ECO:0000313" key="5">
    <source>
        <dbReference type="Proteomes" id="UP000253529"/>
    </source>
</evidence>
<reference evidence="4 5" key="1">
    <citation type="submission" date="2018-06" db="EMBL/GenBank/DDBJ databases">
        <title>Genomic Encyclopedia of Type Strains, Phase IV (KMG-IV): sequencing the most valuable type-strain genomes for metagenomic binning, comparative biology and taxonomic classification.</title>
        <authorList>
            <person name="Goeker M."/>
        </authorList>
    </citation>
    <scope>NUCLEOTIDE SEQUENCE [LARGE SCALE GENOMIC DNA]</scope>
    <source>
        <strain evidence="4 5">DSM 24875</strain>
    </source>
</reference>
<proteinExistence type="predicted"/>
<dbReference type="RefSeq" id="WP_113889209.1">
    <property type="nucleotide sequence ID" value="NZ_QNRK01000010.1"/>
</dbReference>
<evidence type="ECO:0000313" key="4">
    <source>
        <dbReference type="EMBL" id="RBP14072.1"/>
    </source>
</evidence>
<dbReference type="Pfam" id="PF01494">
    <property type="entry name" value="FAD_binding_3"/>
    <property type="match status" value="1"/>
</dbReference>
<gene>
    <name evidence="4" type="ORF">DFR50_11096</name>
</gene>
<feature type="region of interest" description="Disordered" evidence="2">
    <location>
        <begin position="411"/>
        <end position="438"/>
    </location>
</feature>
<evidence type="ECO:0000256" key="2">
    <source>
        <dbReference type="SAM" id="MobiDB-lite"/>
    </source>
</evidence>
<dbReference type="PRINTS" id="PR00420">
    <property type="entry name" value="RNGMNOXGNASE"/>
</dbReference>
<evidence type="ECO:0000259" key="3">
    <source>
        <dbReference type="Pfam" id="PF01494"/>
    </source>
</evidence>
<dbReference type="EMBL" id="QNRK01000010">
    <property type="protein sequence ID" value="RBP14072.1"/>
    <property type="molecule type" value="Genomic_DNA"/>
</dbReference>
<protein>
    <submittedName>
        <fullName evidence="4">3-(3-hydroxy-phenyl)propionate hydroxylase</fullName>
    </submittedName>
</protein>
<comment type="caution">
    <text evidence="4">The sequence shown here is derived from an EMBL/GenBank/DDBJ whole genome shotgun (WGS) entry which is preliminary data.</text>
</comment>
<dbReference type="Gene3D" id="3.30.70.2450">
    <property type="match status" value="1"/>
</dbReference>
<dbReference type="GO" id="GO:0019622">
    <property type="term" value="P:3-(3-hydroxy)phenylpropionate catabolic process"/>
    <property type="evidence" value="ECO:0007669"/>
    <property type="project" value="TreeGrafter"/>
</dbReference>
<keyword evidence="5" id="KW-1185">Reference proteome</keyword>
<dbReference type="InterPro" id="IPR050631">
    <property type="entry name" value="PheA/TfdB_FAD_monoxygenase"/>
</dbReference>
<dbReference type="PANTHER" id="PTHR43476:SF3">
    <property type="entry name" value="FAD-BINDING MONOOXYGENASE"/>
    <property type="match status" value="1"/>
</dbReference>
<dbReference type="GO" id="GO:0071949">
    <property type="term" value="F:FAD binding"/>
    <property type="evidence" value="ECO:0007669"/>
    <property type="project" value="InterPro"/>
</dbReference>
<sequence>MNRAAFHDSYDVAIIGLGPTGLTLAHLLGRRGLRVLALEREPTFYANARAVYTDDECMRIFQAAGVAADLEADMLVDTTVQWVLEDGSVLGQLRRTARPYGWALSNFFYQPYLETKMEKLLERHPNVTALRGRELVGFSQDEAWVTIEHAASSGTEYGQAAAPAAGPSETSRTRARWLVACDGGRSGVRARLGIKMAGKSFPEPWLVVDIQAKAGEDCLRHLPYFNFHCDPKQPTVSCPQPDGRHRFEFLLMPGQTREEMEDPATVRSLLARHVEVDKVEVLRKLVYTFNALVAERWREGRVLIAGDAAHMTPQFMGQGMSSGVRDAYNLAWKLDAVLAKGADPKLIDSYESERKPHAREMIDISVKMKDFVSIANPVLAALRNVTIRALLNTPWVNDYLREGRFKPPPTYPNGAYFGRPRGRRNGAEGRPIPQPQVRTSDGRRALLDDVLGDDCALVGYACDPRAGLDADILARLAALGVAFVALYPYGERTQGHAVRRGPAAGALVEVEDLSGEGVAWFRAAGARRGHVAVIRPDKVVYAMTPASGAPGAVADLLGAFVGDVRQVAVAGPVPAPAGA</sequence>
<evidence type="ECO:0000256" key="1">
    <source>
        <dbReference type="ARBA" id="ARBA00023002"/>
    </source>
</evidence>
<dbReference type="Proteomes" id="UP000253529">
    <property type="component" value="Unassembled WGS sequence"/>
</dbReference>
<feature type="domain" description="FAD-binding" evidence="3">
    <location>
        <begin position="10"/>
        <end position="363"/>
    </location>
</feature>
<dbReference type="Gene3D" id="3.50.50.60">
    <property type="entry name" value="FAD/NAD(P)-binding domain"/>
    <property type="match status" value="1"/>
</dbReference>
<keyword evidence="1" id="KW-0560">Oxidoreductase</keyword>
<dbReference type="InterPro" id="IPR036188">
    <property type="entry name" value="FAD/NAD-bd_sf"/>
</dbReference>
<dbReference type="SUPFAM" id="SSF51905">
    <property type="entry name" value="FAD/NAD(P)-binding domain"/>
    <property type="match status" value="1"/>
</dbReference>